<evidence type="ECO:0000313" key="4">
    <source>
        <dbReference type="Proteomes" id="UP000265955"/>
    </source>
</evidence>
<feature type="signal peptide" evidence="1">
    <location>
        <begin position="1"/>
        <end position="27"/>
    </location>
</feature>
<keyword evidence="4" id="KW-1185">Reference proteome</keyword>
<dbReference type="CDD" id="cd14797">
    <property type="entry name" value="DUF302"/>
    <property type="match status" value="1"/>
</dbReference>
<dbReference type="Proteomes" id="UP000265955">
    <property type="component" value="Unassembled WGS sequence"/>
</dbReference>
<feature type="domain" description="DUF302" evidence="2">
    <location>
        <begin position="94"/>
        <end position="152"/>
    </location>
</feature>
<dbReference type="Pfam" id="PF03625">
    <property type="entry name" value="DUF302"/>
    <property type="match status" value="1"/>
</dbReference>
<sequence>MIKTEPARLLILVSLCVALSACGSLHALLNTDEGAYSEAMAIWDRYVDSGGDIAAATTWERKVEKGVTAKEIEEAFASVAAEDNLKMVGESALSAELEARTGQPQKLLKVYSYCNPVTARAMVDFSPHMAAYLPCRIAVVEKEDGLWLYALNMDMLIKLGRQLPPELKKSVLQMRDSIKKMIDKGARGDF</sequence>
<evidence type="ECO:0000259" key="2">
    <source>
        <dbReference type="Pfam" id="PF03625"/>
    </source>
</evidence>
<keyword evidence="1" id="KW-0732">Signal</keyword>
<feature type="chain" id="PRO_5017260764" evidence="1">
    <location>
        <begin position="28"/>
        <end position="190"/>
    </location>
</feature>
<dbReference type="AlphaFoldDB" id="A0A3A3FEW1"/>
<protein>
    <submittedName>
        <fullName evidence="3">DUF302 domain-containing protein</fullName>
    </submittedName>
</protein>
<organism evidence="3 4">
    <name type="scientific">Noviherbaspirillum saxi</name>
    <dbReference type="NCBI Taxonomy" id="2320863"/>
    <lineage>
        <taxon>Bacteria</taxon>
        <taxon>Pseudomonadati</taxon>
        <taxon>Pseudomonadota</taxon>
        <taxon>Betaproteobacteria</taxon>
        <taxon>Burkholderiales</taxon>
        <taxon>Oxalobacteraceae</taxon>
        <taxon>Noviherbaspirillum</taxon>
    </lineage>
</organism>
<proteinExistence type="predicted"/>
<evidence type="ECO:0000313" key="3">
    <source>
        <dbReference type="EMBL" id="RJF91780.1"/>
    </source>
</evidence>
<accession>A0A3A3FEW1</accession>
<dbReference type="RefSeq" id="WP_119771678.1">
    <property type="nucleotide sequence ID" value="NZ_QYUO01000003.1"/>
</dbReference>
<dbReference type="OrthoDB" id="9783833at2"/>
<name>A0A3A3FEW1_9BURK</name>
<dbReference type="InterPro" id="IPR035923">
    <property type="entry name" value="TT1751-like_sf"/>
</dbReference>
<comment type="caution">
    <text evidence="3">The sequence shown here is derived from an EMBL/GenBank/DDBJ whole genome shotgun (WGS) entry which is preliminary data.</text>
</comment>
<dbReference type="InterPro" id="IPR005180">
    <property type="entry name" value="DUF302"/>
</dbReference>
<reference evidence="4" key="1">
    <citation type="submission" date="2018-09" db="EMBL/GenBank/DDBJ databases">
        <authorList>
            <person name="Zhu H."/>
        </authorList>
    </citation>
    <scope>NUCLEOTIDE SEQUENCE [LARGE SCALE GENOMIC DNA]</scope>
    <source>
        <strain evidence="4">K1R23-30</strain>
    </source>
</reference>
<dbReference type="PROSITE" id="PS51257">
    <property type="entry name" value="PROKAR_LIPOPROTEIN"/>
    <property type="match status" value="1"/>
</dbReference>
<dbReference type="SUPFAM" id="SSF103247">
    <property type="entry name" value="TT1751-like"/>
    <property type="match status" value="1"/>
</dbReference>
<dbReference type="EMBL" id="QYUO01000003">
    <property type="protein sequence ID" value="RJF91780.1"/>
    <property type="molecule type" value="Genomic_DNA"/>
</dbReference>
<dbReference type="Gene3D" id="3.30.310.70">
    <property type="entry name" value="TT1751-like domain"/>
    <property type="match status" value="1"/>
</dbReference>
<evidence type="ECO:0000256" key="1">
    <source>
        <dbReference type="SAM" id="SignalP"/>
    </source>
</evidence>
<gene>
    <name evidence="3" type="ORF">D3871_24120</name>
</gene>